<gene>
    <name evidence="1" type="ORF">Q7A36_41540</name>
</gene>
<reference evidence="1 2" key="1">
    <citation type="submission" date="2023-08" db="EMBL/GenBank/DDBJ databases">
        <title>The draft genome sequence of Paracraurococcus sp. LOR1-02.</title>
        <authorList>
            <person name="Kingkaew E."/>
            <person name="Tanasupawat S."/>
        </authorList>
    </citation>
    <scope>NUCLEOTIDE SEQUENCE [LARGE SCALE GENOMIC DNA]</scope>
    <source>
        <strain evidence="1 2">LOR1-02</strain>
    </source>
</reference>
<sequence length="68" mass="7226">ADVTRRLLAFGREQPLEAVPIDVSALLPDIADNVLSRILGGTVRIATWLAPGLWPVLADPGELQAALL</sequence>
<evidence type="ECO:0000313" key="2">
    <source>
        <dbReference type="Proteomes" id="UP001243009"/>
    </source>
</evidence>
<dbReference type="GO" id="GO:0016301">
    <property type="term" value="F:kinase activity"/>
    <property type="evidence" value="ECO:0007669"/>
    <property type="project" value="UniProtKB-KW"/>
</dbReference>
<keyword evidence="1" id="KW-0808">Transferase</keyword>
<comment type="caution">
    <text evidence="1">The sequence shown here is derived from an EMBL/GenBank/DDBJ whole genome shotgun (WGS) entry which is preliminary data.</text>
</comment>
<dbReference type="Proteomes" id="UP001243009">
    <property type="component" value="Unassembled WGS sequence"/>
</dbReference>
<feature type="non-terminal residue" evidence="1">
    <location>
        <position position="1"/>
    </location>
</feature>
<keyword evidence="1" id="KW-0418">Kinase</keyword>
<evidence type="ECO:0000313" key="1">
    <source>
        <dbReference type="EMBL" id="MDO9714822.1"/>
    </source>
</evidence>
<proteinExistence type="predicted"/>
<name>A0ABT9EFG4_9PROT</name>
<keyword evidence="2" id="KW-1185">Reference proteome</keyword>
<accession>A0ABT9EFG4</accession>
<dbReference type="EMBL" id="JAUTWS010000641">
    <property type="protein sequence ID" value="MDO9714822.1"/>
    <property type="molecule type" value="Genomic_DNA"/>
</dbReference>
<feature type="non-terminal residue" evidence="1">
    <location>
        <position position="68"/>
    </location>
</feature>
<organism evidence="1 2">
    <name type="scientific">Paracraurococcus lichenis</name>
    <dbReference type="NCBI Taxonomy" id="3064888"/>
    <lineage>
        <taxon>Bacteria</taxon>
        <taxon>Pseudomonadati</taxon>
        <taxon>Pseudomonadota</taxon>
        <taxon>Alphaproteobacteria</taxon>
        <taxon>Acetobacterales</taxon>
        <taxon>Roseomonadaceae</taxon>
        <taxon>Paracraurococcus</taxon>
    </lineage>
</organism>
<protein>
    <submittedName>
        <fullName evidence="1">Hybrid sensor histidine kinase/response regulator</fullName>
    </submittedName>
</protein>